<protein>
    <submittedName>
        <fullName evidence="1">Uncharacterized protein</fullName>
    </submittedName>
</protein>
<evidence type="ECO:0000313" key="1">
    <source>
        <dbReference type="EMBL" id="PXF58331.1"/>
    </source>
</evidence>
<dbReference type="EMBL" id="PQXF01000038">
    <property type="protein sequence ID" value="PXF58331.1"/>
    <property type="molecule type" value="Genomic_DNA"/>
</dbReference>
<sequence length="87" mass="10324">MTKKLNKKMSEDPWAYVKKKHRLNARQIAMAKELGMRPKKFGSMAPNKSEPWKGPLGEFIEECYHKRFKDREPVLYKPESSEKNQKN</sequence>
<gene>
    <name evidence="1" type="ORF">C4B59_13460</name>
</gene>
<dbReference type="Proteomes" id="UP000248329">
    <property type="component" value="Unassembled WGS sequence"/>
</dbReference>
<name>A0AC61L032_9EURY</name>
<accession>A0AC61L032</accession>
<comment type="caution">
    <text evidence="1">The sequence shown here is derived from an EMBL/GenBank/DDBJ whole genome shotgun (WGS) entry which is preliminary data.</text>
</comment>
<organism evidence="1 2">
    <name type="scientific">Candidatus Methanogaster sp</name>
    <dbReference type="NCBI Taxonomy" id="3386292"/>
    <lineage>
        <taxon>Archaea</taxon>
        <taxon>Methanobacteriati</taxon>
        <taxon>Methanobacteriota</taxon>
        <taxon>Stenosarchaea group</taxon>
        <taxon>Methanomicrobia</taxon>
        <taxon>Methanosarcinales</taxon>
        <taxon>ANME-2 cluster</taxon>
        <taxon>Candidatus Methanogasteraceae</taxon>
        <taxon>Candidatus Methanogaster</taxon>
    </lineage>
</organism>
<evidence type="ECO:0000313" key="2">
    <source>
        <dbReference type="Proteomes" id="UP000248329"/>
    </source>
</evidence>
<proteinExistence type="predicted"/>
<reference evidence="1" key="1">
    <citation type="submission" date="2018-01" db="EMBL/GenBank/DDBJ databases">
        <authorList>
            <person name="Krukenberg V."/>
        </authorList>
    </citation>
    <scope>NUCLEOTIDE SEQUENCE</scope>
    <source>
        <strain evidence="1">E20ANME2</strain>
    </source>
</reference>